<evidence type="ECO:0000256" key="9">
    <source>
        <dbReference type="ARBA" id="ARBA00023204"/>
    </source>
</evidence>
<dbReference type="OrthoDB" id="5561659at2759"/>
<evidence type="ECO:0000256" key="10">
    <source>
        <dbReference type="ARBA" id="ARBA00023242"/>
    </source>
</evidence>
<dbReference type="GO" id="GO:0000723">
    <property type="term" value="P:telomere maintenance"/>
    <property type="evidence" value="ECO:0007669"/>
    <property type="project" value="TreeGrafter"/>
</dbReference>
<dbReference type="InterPro" id="IPR036866">
    <property type="entry name" value="RibonucZ/Hydroxyglut_hydro"/>
</dbReference>
<evidence type="ECO:0000256" key="13">
    <source>
        <dbReference type="SAM" id="MobiDB-lite"/>
    </source>
</evidence>
<organism evidence="15 16">
    <name type="scientific">Sistotremastrum niveocremeum HHB9708</name>
    <dbReference type="NCBI Taxonomy" id="1314777"/>
    <lineage>
        <taxon>Eukaryota</taxon>
        <taxon>Fungi</taxon>
        <taxon>Dikarya</taxon>
        <taxon>Basidiomycota</taxon>
        <taxon>Agaricomycotina</taxon>
        <taxon>Agaricomycetes</taxon>
        <taxon>Sistotremastrales</taxon>
        <taxon>Sistotremastraceae</taxon>
        <taxon>Sertulicium</taxon>
        <taxon>Sertulicium niveocremeum</taxon>
    </lineage>
</organism>
<evidence type="ECO:0000256" key="5">
    <source>
        <dbReference type="ARBA" id="ARBA00022763"/>
    </source>
</evidence>
<keyword evidence="4" id="KW-0255">Endonuclease</keyword>
<feature type="region of interest" description="Disordered" evidence="13">
    <location>
        <begin position="569"/>
        <end position="594"/>
    </location>
</feature>
<evidence type="ECO:0000256" key="8">
    <source>
        <dbReference type="ARBA" id="ARBA00023172"/>
    </source>
</evidence>
<keyword evidence="8" id="KW-0233">DNA recombination</keyword>
<evidence type="ECO:0000256" key="2">
    <source>
        <dbReference type="ARBA" id="ARBA00010304"/>
    </source>
</evidence>
<dbReference type="GO" id="GO:0006310">
    <property type="term" value="P:DNA recombination"/>
    <property type="evidence" value="ECO:0007669"/>
    <property type="project" value="UniProtKB-KW"/>
</dbReference>
<dbReference type="Pfam" id="PF07522">
    <property type="entry name" value="DRMBL"/>
    <property type="match status" value="1"/>
</dbReference>
<keyword evidence="6" id="KW-0378">Hydrolase</keyword>
<dbReference type="GO" id="GO:0035312">
    <property type="term" value="F:5'-3' DNA exonuclease activity"/>
    <property type="evidence" value="ECO:0007669"/>
    <property type="project" value="TreeGrafter"/>
</dbReference>
<evidence type="ECO:0000256" key="1">
    <source>
        <dbReference type="ARBA" id="ARBA00004123"/>
    </source>
</evidence>
<dbReference type="Proteomes" id="UP000076722">
    <property type="component" value="Unassembled WGS sequence"/>
</dbReference>
<protein>
    <recommendedName>
        <fullName evidence="11">Protein artemis</fullName>
    </recommendedName>
    <alternativeName>
        <fullName evidence="12">DNA cross-link repair 1C protein</fullName>
    </alternativeName>
</protein>
<dbReference type="EMBL" id="KV419407">
    <property type="protein sequence ID" value="KZS93415.1"/>
    <property type="molecule type" value="Genomic_DNA"/>
</dbReference>
<evidence type="ECO:0000256" key="6">
    <source>
        <dbReference type="ARBA" id="ARBA00022801"/>
    </source>
</evidence>
<keyword evidence="3" id="KW-0540">Nuclease</keyword>
<dbReference type="GO" id="GO:0006303">
    <property type="term" value="P:double-strand break repair via nonhomologous end joining"/>
    <property type="evidence" value="ECO:0007669"/>
    <property type="project" value="TreeGrafter"/>
</dbReference>
<gene>
    <name evidence="15" type="ORF">SISNIDRAFT_485666</name>
</gene>
<sequence>MPSGTPYHSFIPPYPIRVDDFADPYSPDFTHPSLHLLTHVHTDHTNGLAAKSFNSRVICSIDTKKMLLNAEECNDRIAFDEGLIAQRVRPFGQLCTIRPGVETSLGSRDLLCALPLHEPTEFELEDKERVTITLIDANHCPGSVMFLVEGKKGAVLHTGDIRAEPSMISDLARNPFLEKYLANPDHPSSSLASSNGPLQTLQAIYLDTACMMASHEVLPKCEAVSDLMKLMVMFPSSSRFYVNSWTWGFEAILKGIARTFNTLIHVDRYKHDIYAKLSDPFMKSILTTDPDATRFHACERHNRCFRSVNSTPNLVYVNPVTMSRERWTDYLADIQPRLAKGEFPSLLLVPLSRHSPLPELQAFVSVFRPKSVVPNFLTTSLQGMDWACMPAMFETHSAPGAVERMQKAVEQVHPGIKQLLVKAEELLPPLPPSVEDENLVGPSALEEVHKWNSSPQAFLGRRKERQLLCISKFLGCEAAEKVQGTMQTQQKATVSKTRYQQDDSSDDDDEDTRAQTAEKIFSFVRVMATQDLNIPSDDSNCGTSNHTAKEAAHHYTSASVTLKRSATISVCSSPSSPSKTPKKSDRSILTRNPTSPSLQLQLASPKLNVSALTRSTMSLPFIDLTQDRKRSFTADSPRKRRKTVTQASLS</sequence>
<evidence type="ECO:0000256" key="12">
    <source>
        <dbReference type="ARBA" id="ARBA00042677"/>
    </source>
</evidence>
<evidence type="ECO:0000256" key="11">
    <source>
        <dbReference type="ARBA" id="ARBA00039759"/>
    </source>
</evidence>
<dbReference type="GO" id="GO:0004519">
    <property type="term" value="F:endonuclease activity"/>
    <property type="evidence" value="ECO:0007669"/>
    <property type="project" value="UniProtKB-KW"/>
</dbReference>
<evidence type="ECO:0000313" key="16">
    <source>
        <dbReference type="Proteomes" id="UP000076722"/>
    </source>
</evidence>
<evidence type="ECO:0000256" key="4">
    <source>
        <dbReference type="ARBA" id="ARBA00022759"/>
    </source>
</evidence>
<feature type="region of interest" description="Disordered" evidence="13">
    <location>
        <begin position="484"/>
        <end position="513"/>
    </location>
</feature>
<dbReference type="STRING" id="1314777.A0A164UP57"/>
<comment type="similarity">
    <text evidence="2">Belongs to the DNA repair metallo-beta-lactamase (DRMBL) family.</text>
</comment>
<dbReference type="AlphaFoldDB" id="A0A164UP57"/>
<proteinExistence type="inferred from homology"/>
<keyword evidence="9" id="KW-0234">DNA repair</keyword>
<accession>A0A164UP57</accession>
<dbReference type="GO" id="GO:0036297">
    <property type="term" value="P:interstrand cross-link repair"/>
    <property type="evidence" value="ECO:0007669"/>
    <property type="project" value="TreeGrafter"/>
</dbReference>
<evidence type="ECO:0000256" key="7">
    <source>
        <dbReference type="ARBA" id="ARBA00022839"/>
    </source>
</evidence>
<feature type="region of interest" description="Disordered" evidence="13">
    <location>
        <begin position="626"/>
        <end position="650"/>
    </location>
</feature>
<comment type="subcellular location">
    <subcellularLocation>
        <location evidence="1">Nucleus</location>
    </subcellularLocation>
</comment>
<feature type="compositionally biased region" description="Polar residues" evidence="13">
    <location>
        <begin position="484"/>
        <end position="498"/>
    </location>
</feature>
<evidence type="ECO:0000313" key="15">
    <source>
        <dbReference type="EMBL" id="KZS93415.1"/>
    </source>
</evidence>
<name>A0A164UP57_9AGAM</name>
<keyword evidence="7" id="KW-0269">Exonuclease</keyword>
<dbReference type="PANTHER" id="PTHR23240">
    <property type="entry name" value="DNA CROSS-LINK REPAIR PROTEIN PSO2/SNM1-RELATED"/>
    <property type="match status" value="1"/>
</dbReference>
<keyword evidence="10" id="KW-0539">Nucleus</keyword>
<dbReference type="Gene3D" id="3.60.15.10">
    <property type="entry name" value="Ribonuclease Z/Hydroxyacylglutathione hydrolase-like"/>
    <property type="match status" value="1"/>
</dbReference>
<dbReference type="SUPFAM" id="SSF56281">
    <property type="entry name" value="Metallo-hydrolase/oxidoreductase"/>
    <property type="match status" value="1"/>
</dbReference>
<feature type="domain" description="DNA repair metallo-beta-lactamase" evidence="14">
    <location>
        <begin position="281"/>
        <end position="375"/>
    </location>
</feature>
<reference evidence="15 16" key="1">
    <citation type="journal article" date="2016" name="Mol. Biol. Evol.">
        <title>Comparative Genomics of Early-Diverging Mushroom-Forming Fungi Provides Insights into the Origins of Lignocellulose Decay Capabilities.</title>
        <authorList>
            <person name="Nagy L.G."/>
            <person name="Riley R."/>
            <person name="Tritt A."/>
            <person name="Adam C."/>
            <person name="Daum C."/>
            <person name="Floudas D."/>
            <person name="Sun H."/>
            <person name="Yadav J.S."/>
            <person name="Pangilinan J."/>
            <person name="Larsson K.H."/>
            <person name="Matsuura K."/>
            <person name="Barry K."/>
            <person name="Labutti K."/>
            <person name="Kuo R."/>
            <person name="Ohm R.A."/>
            <person name="Bhattacharya S.S."/>
            <person name="Shirouzu T."/>
            <person name="Yoshinaga Y."/>
            <person name="Martin F.M."/>
            <person name="Grigoriev I.V."/>
            <person name="Hibbett D.S."/>
        </authorList>
    </citation>
    <scope>NUCLEOTIDE SEQUENCE [LARGE SCALE GENOMIC DNA]</scope>
    <source>
        <strain evidence="15 16">HHB9708</strain>
    </source>
</reference>
<keyword evidence="5" id="KW-0227">DNA damage</keyword>
<evidence type="ECO:0000256" key="3">
    <source>
        <dbReference type="ARBA" id="ARBA00022722"/>
    </source>
</evidence>
<dbReference type="GO" id="GO:0003684">
    <property type="term" value="F:damaged DNA binding"/>
    <property type="evidence" value="ECO:0007669"/>
    <property type="project" value="TreeGrafter"/>
</dbReference>
<evidence type="ECO:0000259" key="14">
    <source>
        <dbReference type="Pfam" id="PF07522"/>
    </source>
</evidence>
<dbReference type="GO" id="GO:0005634">
    <property type="term" value="C:nucleus"/>
    <property type="evidence" value="ECO:0007669"/>
    <property type="project" value="UniProtKB-SubCell"/>
</dbReference>
<dbReference type="InterPro" id="IPR011084">
    <property type="entry name" value="DRMBL"/>
</dbReference>
<keyword evidence="16" id="KW-1185">Reference proteome</keyword>
<dbReference type="PANTHER" id="PTHR23240:SF8">
    <property type="entry name" value="PROTEIN ARTEMIS"/>
    <property type="match status" value="1"/>
</dbReference>